<dbReference type="Pfam" id="PF00027">
    <property type="entry name" value="cNMP_binding"/>
    <property type="match status" value="1"/>
</dbReference>
<dbReference type="AlphaFoldDB" id="A0A0F9KA77"/>
<dbReference type="GO" id="GO:0003677">
    <property type="term" value="F:DNA binding"/>
    <property type="evidence" value="ECO:0007669"/>
    <property type="project" value="UniProtKB-KW"/>
</dbReference>
<dbReference type="SMART" id="SM00100">
    <property type="entry name" value="cNMP"/>
    <property type="match status" value="1"/>
</dbReference>
<accession>A0A0F9KA77</accession>
<dbReference type="InterPro" id="IPR000595">
    <property type="entry name" value="cNMP-bd_dom"/>
</dbReference>
<dbReference type="SUPFAM" id="SSF51206">
    <property type="entry name" value="cAMP-binding domain-like"/>
    <property type="match status" value="1"/>
</dbReference>
<dbReference type="InterPro" id="IPR012318">
    <property type="entry name" value="HTH_CRP"/>
</dbReference>
<dbReference type="InterPro" id="IPR036388">
    <property type="entry name" value="WH-like_DNA-bd_sf"/>
</dbReference>
<evidence type="ECO:0000256" key="1">
    <source>
        <dbReference type="ARBA" id="ARBA00023015"/>
    </source>
</evidence>
<name>A0A0F9KA77_9ZZZZ</name>
<dbReference type="EMBL" id="LAZR01009614">
    <property type="protein sequence ID" value="KKM71556.1"/>
    <property type="molecule type" value="Genomic_DNA"/>
</dbReference>
<keyword evidence="3" id="KW-0804">Transcription</keyword>
<dbReference type="GO" id="GO:0005829">
    <property type="term" value="C:cytosol"/>
    <property type="evidence" value="ECO:0007669"/>
    <property type="project" value="TreeGrafter"/>
</dbReference>
<organism evidence="6">
    <name type="scientific">marine sediment metagenome</name>
    <dbReference type="NCBI Taxonomy" id="412755"/>
    <lineage>
        <taxon>unclassified sequences</taxon>
        <taxon>metagenomes</taxon>
        <taxon>ecological metagenomes</taxon>
    </lineage>
</organism>
<evidence type="ECO:0008006" key="7">
    <source>
        <dbReference type="Google" id="ProtNLM"/>
    </source>
</evidence>
<dbReference type="CDD" id="cd00092">
    <property type="entry name" value="HTH_CRP"/>
    <property type="match status" value="1"/>
</dbReference>
<keyword evidence="1" id="KW-0805">Transcription regulation</keyword>
<evidence type="ECO:0000256" key="3">
    <source>
        <dbReference type="ARBA" id="ARBA00023163"/>
    </source>
</evidence>
<evidence type="ECO:0000313" key="6">
    <source>
        <dbReference type="EMBL" id="KKM71556.1"/>
    </source>
</evidence>
<feature type="domain" description="HTH crp-type" evidence="5">
    <location>
        <begin position="147"/>
        <end position="220"/>
    </location>
</feature>
<dbReference type="PROSITE" id="PS51063">
    <property type="entry name" value="HTH_CRP_2"/>
    <property type="match status" value="1"/>
</dbReference>
<evidence type="ECO:0000259" key="5">
    <source>
        <dbReference type="PROSITE" id="PS51063"/>
    </source>
</evidence>
<proteinExistence type="predicted"/>
<dbReference type="CDD" id="cd00038">
    <property type="entry name" value="CAP_ED"/>
    <property type="match status" value="1"/>
</dbReference>
<protein>
    <recommendedName>
        <fullName evidence="7">Crp/Fnr family transcriptional regulator</fullName>
    </recommendedName>
</protein>
<comment type="caution">
    <text evidence="6">The sequence shown here is derived from an EMBL/GenBank/DDBJ whole genome shotgun (WGS) entry which is preliminary data.</text>
</comment>
<dbReference type="InterPro" id="IPR014710">
    <property type="entry name" value="RmlC-like_jellyroll"/>
</dbReference>
<dbReference type="PROSITE" id="PS50042">
    <property type="entry name" value="CNMP_BINDING_3"/>
    <property type="match status" value="1"/>
</dbReference>
<sequence>MPIDSSDVSGIKLFQPLSKDDFKEVAPLLTSIKYGKKDSVFSEGDSSDWLYIVKEGKVKITKISQDGKEIILEIIKPDELFGAIAVLNAFAYPANAVAMEDSTVFRISRSDLMRVLDRFPAMMQAMMHDLGERIKDSHEALKSIALEKVGSRIAALLLKLSEQMGEDTANGRKITIKLTKQDIAEMVGTTVETSIRTMSRFKKMGVIDESSGRIVITNPSALESL</sequence>
<keyword evidence="2" id="KW-0238">DNA-binding</keyword>
<dbReference type="Pfam" id="PF13545">
    <property type="entry name" value="HTH_Crp_2"/>
    <property type="match status" value="1"/>
</dbReference>
<dbReference type="SUPFAM" id="SSF46785">
    <property type="entry name" value="Winged helix' DNA-binding domain"/>
    <property type="match status" value="1"/>
</dbReference>
<dbReference type="PANTHER" id="PTHR24567:SF28">
    <property type="entry name" value="LISTERIOLYSIN REGULATORY PROTEIN"/>
    <property type="match status" value="1"/>
</dbReference>
<dbReference type="PRINTS" id="PR00034">
    <property type="entry name" value="HTHCRP"/>
</dbReference>
<dbReference type="Gene3D" id="2.60.120.10">
    <property type="entry name" value="Jelly Rolls"/>
    <property type="match status" value="1"/>
</dbReference>
<feature type="domain" description="Cyclic nucleotide-binding" evidence="4">
    <location>
        <begin position="13"/>
        <end position="133"/>
    </location>
</feature>
<dbReference type="Gene3D" id="1.10.10.10">
    <property type="entry name" value="Winged helix-like DNA-binding domain superfamily/Winged helix DNA-binding domain"/>
    <property type="match status" value="1"/>
</dbReference>
<dbReference type="InterPro" id="IPR050397">
    <property type="entry name" value="Env_Response_Regulators"/>
</dbReference>
<dbReference type="PANTHER" id="PTHR24567">
    <property type="entry name" value="CRP FAMILY TRANSCRIPTIONAL REGULATORY PROTEIN"/>
    <property type="match status" value="1"/>
</dbReference>
<dbReference type="InterPro" id="IPR036390">
    <property type="entry name" value="WH_DNA-bd_sf"/>
</dbReference>
<evidence type="ECO:0000259" key="4">
    <source>
        <dbReference type="PROSITE" id="PS50042"/>
    </source>
</evidence>
<reference evidence="6" key="1">
    <citation type="journal article" date="2015" name="Nature">
        <title>Complex archaea that bridge the gap between prokaryotes and eukaryotes.</title>
        <authorList>
            <person name="Spang A."/>
            <person name="Saw J.H."/>
            <person name="Jorgensen S.L."/>
            <person name="Zaremba-Niedzwiedzka K."/>
            <person name="Martijn J."/>
            <person name="Lind A.E."/>
            <person name="van Eijk R."/>
            <person name="Schleper C."/>
            <person name="Guy L."/>
            <person name="Ettema T.J."/>
        </authorList>
    </citation>
    <scope>NUCLEOTIDE SEQUENCE</scope>
</reference>
<dbReference type="GO" id="GO:0003700">
    <property type="term" value="F:DNA-binding transcription factor activity"/>
    <property type="evidence" value="ECO:0007669"/>
    <property type="project" value="TreeGrafter"/>
</dbReference>
<dbReference type="InterPro" id="IPR018490">
    <property type="entry name" value="cNMP-bd_dom_sf"/>
</dbReference>
<evidence type="ECO:0000256" key="2">
    <source>
        <dbReference type="ARBA" id="ARBA00023125"/>
    </source>
</evidence>
<gene>
    <name evidence="6" type="ORF">LCGC14_1429420</name>
</gene>
<dbReference type="SMART" id="SM00419">
    <property type="entry name" value="HTH_CRP"/>
    <property type="match status" value="1"/>
</dbReference>